<evidence type="ECO:0000256" key="1">
    <source>
        <dbReference type="SAM" id="Phobius"/>
    </source>
</evidence>
<accession>A0A2M6WXF0</accession>
<protein>
    <submittedName>
        <fullName evidence="2">Uncharacterized protein</fullName>
    </submittedName>
</protein>
<proteinExistence type="predicted"/>
<reference evidence="3" key="1">
    <citation type="submission" date="2017-09" db="EMBL/GenBank/DDBJ databases">
        <title>Depth-based differentiation of microbial function through sediment-hosted aquifers and enrichment of novel symbionts in the deep terrestrial subsurface.</title>
        <authorList>
            <person name="Probst A.J."/>
            <person name="Ladd B."/>
            <person name="Jarett J.K."/>
            <person name="Geller-Mcgrath D.E."/>
            <person name="Sieber C.M.K."/>
            <person name="Emerson J.B."/>
            <person name="Anantharaman K."/>
            <person name="Thomas B.C."/>
            <person name="Malmstrom R."/>
            <person name="Stieglmeier M."/>
            <person name="Klingl A."/>
            <person name="Woyke T."/>
            <person name="Ryan C.M."/>
            <person name="Banfield J.F."/>
        </authorList>
    </citation>
    <scope>NUCLEOTIDE SEQUENCE [LARGE SCALE GENOMIC DNA]</scope>
</reference>
<keyword evidence="1" id="KW-1133">Transmembrane helix</keyword>
<dbReference type="Proteomes" id="UP000228596">
    <property type="component" value="Unassembled WGS sequence"/>
</dbReference>
<organism evidence="2 3">
    <name type="scientific">Candidatus Berkelbacteria bacterium CG10_big_fil_rev_8_21_14_0_10_41_12</name>
    <dbReference type="NCBI Taxonomy" id="1974513"/>
    <lineage>
        <taxon>Bacteria</taxon>
        <taxon>Candidatus Berkelbacteria</taxon>
    </lineage>
</organism>
<gene>
    <name evidence="2" type="ORF">COT77_01270</name>
</gene>
<keyword evidence="1" id="KW-0472">Membrane</keyword>
<keyword evidence="1" id="KW-0812">Transmembrane</keyword>
<evidence type="ECO:0000313" key="2">
    <source>
        <dbReference type="EMBL" id="PIT97472.1"/>
    </source>
</evidence>
<comment type="caution">
    <text evidence="2">The sequence shown here is derived from an EMBL/GenBank/DDBJ whole genome shotgun (WGS) entry which is preliminary data.</text>
</comment>
<name>A0A2M6WXF0_9BACT</name>
<feature type="transmembrane region" description="Helical" evidence="1">
    <location>
        <begin position="26"/>
        <end position="44"/>
    </location>
</feature>
<evidence type="ECO:0000313" key="3">
    <source>
        <dbReference type="Proteomes" id="UP000228596"/>
    </source>
</evidence>
<dbReference type="EMBL" id="PEZV01000009">
    <property type="protein sequence ID" value="PIT97472.1"/>
    <property type="molecule type" value="Genomic_DNA"/>
</dbReference>
<sequence length="65" mass="7329">MILVLLILFPFSYTHAYLDPGTGSYIIQVLIGLVFGAGYALKVYGHRIVKFFSNLFSKKKKSKSK</sequence>
<dbReference type="AlphaFoldDB" id="A0A2M6WXF0"/>